<evidence type="ECO:0000313" key="1">
    <source>
        <dbReference type="EMBL" id="KIK61091.1"/>
    </source>
</evidence>
<reference evidence="1 2" key="1">
    <citation type="submission" date="2014-04" db="EMBL/GenBank/DDBJ databases">
        <title>Evolutionary Origins and Diversification of the Mycorrhizal Mutualists.</title>
        <authorList>
            <consortium name="DOE Joint Genome Institute"/>
            <consortium name="Mycorrhizal Genomics Consortium"/>
            <person name="Kohler A."/>
            <person name="Kuo A."/>
            <person name="Nagy L.G."/>
            <person name="Floudas D."/>
            <person name="Copeland A."/>
            <person name="Barry K.W."/>
            <person name="Cichocki N."/>
            <person name="Veneault-Fourrey C."/>
            <person name="LaButti K."/>
            <person name="Lindquist E.A."/>
            <person name="Lipzen A."/>
            <person name="Lundell T."/>
            <person name="Morin E."/>
            <person name="Murat C."/>
            <person name="Riley R."/>
            <person name="Ohm R."/>
            <person name="Sun H."/>
            <person name="Tunlid A."/>
            <person name="Henrissat B."/>
            <person name="Grigoriev I.V."/>
            <person name="Hibbett D.S."/>
            <person name="Martin F."/>
        </authorList>
    </citation>
    <scope>NUCLEOTIDE SEQUENCE [LARGE SCALE GENOMIC DNA]</scope>
    <source>
        <strain evidence="1 2">FD-317 M1</strain>
    </source>
</reference>
<name>A0A0D0BZ17_9AGAR</name>
<sequence>MLVNSGDLFEKDSIHLSTSMRLLFDGPNVNLRKLMDLPGGLVEGIPGESWHGKMQHWFPRLECLEFVLILNVPVEDDREFYEMDFEDYRDQFEERLTCFAHTWGPLNTVTEIAFEDFASRLELKSLFPNLFQMIFGNVEYHPGH</sequence>
<dbReference type="EMBL" id="KN834772">
    <property type="protein sequence ID" value="KIK61091.1"/>
    <property type="molecule type" value="Genomic_DNA"/>
</dbReference>
<evidence type="ECO:0000313" key="2">
    <source>
        <dbReference type="Proteomes" id="UP000053593"/>
    </source>
</evidence>
<keyword evidence="2" id="KW-1185">Reference proteome</keyword>
<gene>
    <name evidence="1" type="ORF">GYMLUDRAFT_588553</name>
</gene>
<dbReference type="AlphaFoldDB" id="A0A0D0BZ17"/>
<accession>A0A0D0BZ17</accession>
<dbReference type="Proteomes" id="UP000053593">
    <property type="component" value="Unassembled WGS sequence"/>
</dbReference>
<dbReference type="HOGENOM" id="CLU_1796681_0_0_1"/>
<protein>
    <submittedName>
        <fullName evidence="1">Uncharacterized protein</fullName>
    </submittedName>
</protein>
<proteinExistence type="predicted"/>
<organism evidence="1 2">
    <name type="scientific">Collybiopsis luxurians FD-317 M1</name>
    <dbReference type="NCBI Taxonomy" id="944289"/>
    <lineage>
        <taxon>Eukaryota</taxon>
        <taxon>Fungi</taxon>
        <taxon>Dikarya</taxon>
        <taxon>Basidiomycota</taxon>
        <taxon>Agaricomycotina</taxon>
        <taxon>Agaricomycetes</taxon>
        <taxon>Agaricomycetidae</taxon>
        <taxon>Agaricales</taxon>
        <taxon>Marasmiineae</taxon>
        <taxon>Omphalotaceae</taxon>
        <taxon>Collybiopsis</taxon>
        <taxon>Collybiopsis luxurians</taxon>
    </lineage>
</organism>